<evidence type="ECO:0000313" key="2">
    <source>
        <dbReference type="Proteomes" id="UP000593576"/>
    </source>
</evidence>
<proteinExistence type="predicted"/>
<dbReference type="AlphaFoldDB" id="A0A7J9MLI8"/>
<sequence>MGWGVKEKEEEEEEEEEKRKILKWFSSSIRLWIATKAVGQASQRIVPVTRTVESFSSLYPTKCTISSYLMPSPFPFLLLLLLTSHDDSSNRRVFVLDAFDVESAMPRGHRLKVVVWILAWRNLDGEKLE</sequence>
<protein>
    <submittedName>
        <fullName evidence="1">Uncharacterized protein</fullName>
    </submittedName>
</protein>
<organism evidence="1 2">
    <name type="scientific">Gossypium schwendimanii</name>
    <name type="common">Cotton</name>
    <dbReference type="NCBI Taxonomy" id="34291"/>
    <lineage>
        <taxon>Eukaryota</taxon>
        <taxon>Viridiplantae</taxon>
        <taxon>Streptophyta</taxon>
        <taxon>Embryophyta</taxon>
        <taxon>Tracheophyta</taxon>
        <taxon>Spermatophyta</taxon>
        <taxon>Magnoliopsida</taxon>
        <taxon>eudicotyledons</taxon>
        <taxon>Gunneridae</taxon>
        <taxon>Pentapetalae</taxon>
        <taxon>rosids</taxon>
        <taxon>malvids</taxon>
        <taxon>Malvales</taxon>
        <taxon>Malvaceae</taxon>
        <taxon>Malvoideae</taxon>
        <taxon>Gossypium</taxon>
    </lineage>
</organism>
<comment type="caution">
    <text evidence="1">The sequence shown here is derived from an EMBL/GenBank/DDBJ whole genome shotgun (WGS) entry which is preliminary data.</text>
</comment>
<dbReference type="EMBL" id="JABFAF010000011">
    <property type="protein sequence ID" value="MBA0871259.1"/>
    <property type="molecule type" value="Genomic_DNA"/>
</dbReference>
<dbReference type="OrthoDB" id="10476531at2759"/>
<gene>
    <name evidence="1" type="ORF">Goshw_023410</name>
</gene>
<accession>A0A7J9MLI8</accession>
<reference evidence="1 2" key="1">
    <citation type="journal article" date="2019" name="Genome Biol. Evol.">
        <title>Insights into the evolution of the New World diploid cottons (Gossypium, subgenus Houzingenia) based on genome sequencing.</title>
        <authorList>
            <person name="Grover C.E."/>
            <person name="Arick M.A. 2nd"/>
            <person name="Thrash A."/>
            <person name="Conover J.L."/>
            <person name="Sanders W.S."/>
            <person name="Peterson D.G."/>
            <person name="Frelichowski J.E."/>
            <person name="Scheffler J.A."/>
            <person name="Scheffler B.E."/>
            <person name="Wendel J.F."/>
        </authorList>
    </citation>
    <scope>NUCLEOTIDE SEQUENCE [LARGE SCALE GENOMIC DNA]</scope>
    <source>
        <strain evidence="1">1</strain>
        <tissue evidence="1">Leaf</tissue>
    </source>
</reference>
<evidence type="ECO:0000313" key="1">
    <source>
        <dbReference type="EMBL" id="MBA0871259.1"/>
    </source>
</evidence>
<name>A0A7J9MLI8_GOSSC</name>
<keyword evidence="2" id="KW-1185">Reference proteome</keyword>
<feature type="non-terminal residue" evidence="1">
    <location>
        <position position="129"/>
    </location>
</feature>
<dbReference type="Proteomes" id="UP000593576">
    <property type="component" value="Unassembled WGS sequence"/>
</dbReference>